<dbReference type="GO" id="GO:0009279">
    <property type="term" value="C:cell outer membrane"/>
    <property type="evidence" value="ECO:0007669"/>
    <property type="project" value="UniProtKB-SubCell"/>
</dbReference>
<comment type="subcellular location">
    <subcellularLocation>
        <location evidence="1">Cell outer membrane</location>
        <topology evidence="1">Multi-pass membrane protein</topology>
    </subcellularLocation>
</comment>
<keyword evidence="7 15" id="KW-0732">Signal</keyword>
<dbReference type="RefSeq" id="WP_085097521.1">
    <property type="nucleotide sequence ID" value="NZ_FWZU01000001.1"/>
</dbReference>
<gene>
    <name evidence="18" type="ORF">SAMN06295933_0394</name>
</gene>
<dbReference type="AlphaFoldDB" id="A0A1X7C627"/>
<dbReference type="EMBL" id="FWZU01000001">
    <property type="protein sequence ID" value="SME90651.1"/>
    <property type="molecule type" value="Genomic_DNA"/>
</dbReference>
<dbReference type="Pfam" id="PF22461">
    <property type="entry name" value="SLBB_2"/>
    <property type="match status" value="1"/>
</dbReference>
<keyword evidence="11" id="KW-0472">Membrane</keyword>
<sequence>MKNVKNLLLILLVVFFVLISSHDSFAQTYAKDGYRLGPEDVIEISVWGDKELVREVVVRPDGGVSFPLTGDLKAGGLTVDELRKEVQKRIIAFVPDAPVTVILRKVESPKVYVMGKVNNPKVLILGQDISVVQALAMSGGLSPFAASGSIKVISRFPDGTQKVVNFDYDQFADGANLAQNVLLKPGDTVVVP</sequence>
<evidence type="ECO:0000256" key="8">
    <source>
        <dbReference type="ARBA" id="ARBA00023047"/>
    </source>
</evidence>
<comment type="similarity">
    <text evidence="2">Belongs to the BexD/CtrA/VexA family.</text>
</comment>
<dbReference type="PANTHER" id="PTHR33619:SF3">
    <property type="entry name" value="POLYSACCHARIDE EXPORT PROTEIN GFCE-RELATED"/>
    <property type="match status" value="1"/>
</dbReference>
<evidence type="ECO:0000259" key="17">
    <source>
        <dbReference type="Pfam" id="PF22461"/>
    </source>
</evidence>
<evidence type="ECO:0000256" key="14">
    <source>
        <dbReference type="ARBA" id="ARBA00023288"/>
    </source>
</evidence>
<dbReference type="STRING" id="1519643.SAMN06295933_0394"/>
<protein>
    <submittedName>
        <fullName evidence="18">Polysaccharide export outer membrane protein</fullName>
    </submittedName>
</protein>
<organism evidence="18 19">
    <name type="scientific">Desulfovibrio gilichinskyi</name>
    <dbReference type="NCBI Taxonomy" id="1519643"/>
    <lineage>
        <taxon>Bacteria</taxon>
        <taxon>Pseudomonadati</taxon>
        <taxon>Thermodesulfobacteriota</taxon>
        <taxon>Desulfovibrionia</taxon>
        <taxon>Desulfovibrionales</taxon>
        <taxon>Desulfovibrionaceae</taxon>
        <taxon>Desulfovibrio</taxon>
    </lineage>
</organism>
<accession>A0A1X7C627</accession>
<keyword evidence="6" id="KW-0812">Transmembrane</keyword>
<evidence type="ECO:0000256" key="2">
    <source>
        <dbReference type="ARBA" id="ARBA00009450"/>
    </source>
</evidence>
<evidence type="ECO:0000256" key="3">
    <source>
        <dbReference type="ARBA" id="ARBA00022448"/>
    </source>
</evidence>
<feature type="domain" description="Polysaccharide export protein N-terminal" evidence="16">
    <location>
        <begin position="30"/>
        <end position="103"/>
    </location>
</feature>
<evidence type="ECO:0000256" key="4">
    <source>
        <dbReference type="ARBA" id="ARBA00022452"/>
    </source>
</evidence>
<evidence type="ECO:0000259" key="16">
    <source>
        <dbReference type="Pfam" id="PF02563"/>
    </source>
</evidence>
<dbReference type="InterPro" id="IPR049712">
    <property type="entry name" value="Poly_export"/>
</dbReference>
<reference evidence="19" key="1">
    <citation type="submission" date="2017-04" db="EMBL/GenBank/DDBJ databases">
        <authorList>
            <person name="Varghese N."/>
            <person name="Submissions S."/>
        </authorList>
    </citation>
    <scope>NUCLEOTIDE SEQUENCE [LARGE SCALE GENOMIC DNA]</scope>
    <source>
        <strain evidence="19">K3S</strain>
    </source>
</reference>
<keyword evidence="19" id="KW-1185">Reference proteome</keyword>
<evidence type="ECO:0000256" key="12">
    <source>
        <dbReference type="ARBA" id="ARBA00023139"/>
    </source>
</evidence>
<keyword evidence="9" id="KW-0406">Ion transport</keyword>
<keyword evidence="10" id="KW-0626">Porin</keyword>
<keyword evidence="4" id="KW-1134">Transmembrane beta strand</keyword>
<proteinExistence type="inferred from homology"/>
<dbReference type="Pfam" id="PF02563">
    <property type="entry name" value="Poly_export"/>
    <property type="match status" value="1"/>
</dbReference>
<keyword evidence="8" id="KW-0625">Polysaccharide transport</keyword>
<evidence type="ECO:0000256" key="7">
    <source>
        <dbReference type="ARBA" id="ARBA00022729"/>
    </source>
</evidence>
<dbReference type="GO" id="GO:0015159">
    <property type="term" value="F:polysaccharide transmembrane transporter activity"/>
    <property type="evidence" value="ECO:0007669"/>
    <property type="project" value="InterPro"/>
</dbReference>
<keyword evidence="3" id="KW-0813">Transport</keyword>
<dbReference type="InterPro" id="IPR054765">
    <property type="entry name" value="SLBB_dom"/>
</dbReference>
<feature type="domain" description="SLBB" evidence="17">
    <location>
        <begin position="110"/>
        <end position="191"/>
    </location>
</feature>
<dbReference type="GO" id="GO:0015288">
    <property type="term" value="F:porin activity"/>
    <property type="evidence" value="ECO:0007669"/>
    <property type="project" value="UniProtKB-KW"/>
</dbReference>
<evidence type="ECO:0000256" key="11">
    <source>
        <dbReference type="ARBA" id="ARBA00023136"/>
    </source>
</evidence>
<evidence type="ECO:0000313" key="19">
    <source>
        <dbReference type="Proteomes" id="UP000192906"/>
    </source>
</evidence>
<evidence type="ECO:0000256" key="5">
    <source>
        <dbReference type="ARBA" id="ARBA00022597"/>
    </source>
</evidence>
<dbReference type="GO" id="GO:0006811">
    <property type="term" value="P:monoatomic ion transport"/>
    <property type="evidence" value="ECO:0007669"/>
    <property type="project" value="UniProtKB-KW"/>
</dbReference>
<keyword evidence="13" id="KW-0998">Cell outer membrane</keyword>
<evidence type="ECO:0000256" key="6">
    <source>
        <dbReference type="ARBA" id="ARBA00022692"/>
    </source>
</evidence>
<evidence type="ECO:0000313" key="18">
    <source>
        <dbReference type="EMBL" id="SME90651.1"/>
    </source>
</evidence>
<dbReference type="Proteomes" id="UP000192906">
    <property type="component" value="Unassembled WGS sequence"/>
</dbReference>
<dbReference type="Gene3D" id="3.10.560.10">
    <property type="entry name" value="Outer membrane lipoprotein wza domain like"/>
    <property type="match status" value="1"/>
</dbReference>
<dbReference type="OrthoDB" id="193635at2"/>
<dbReference type="GO" id="GO:0046930">
    <property type="term" value="C:pore complex"/>
    <property type="evidence" value="ECO:0007669"/>
    <property type="project" value="UniProtKB-KW"/>
</dbReference>
<dbReference type="Gene3D" id="3.30.1950.10">
    <property type="entry name" value="wza like domain"/>
    <property type="match status" value="1"/>
</dbReference>
<keyword evidence="14" id="KW-0449">Lipoprotein</keyword>
<keyword evidence="5" id="KW-0762">Sugar transport</keyword>
<evidence type="ECO:0000256" key="15">
    <source>
        <dbReference type="SAM" id="SignalP"/>
    </source>
</evidence>
<feature type="signal peptide" evidence="15">
    <location>
        <begin position="1"/>
        <end position="26"/>
    </location>
</feature>
<name>A0A1X7C627_9BACT</name>
<evidence type="ECO:0000256" key="9">
    <source>
        <dbReference type="ARBA" id="ARBA00023065"/>
    </source>
</evidence>
<dbReference type="PANTHER" id="PTHR33619">
    <property type="entry name" value="POLYSACCHARIDE EXPORT PROTEIN GFCE-RELATED"/>
    <property type="match status" value="1"/>
</dbReference>
<feature type="chain" id="PRO_5012236853" evidence="15">
    <location>
        <begin position="27"/>
        <end position="192"/>
    </location>
</feature>
<dbReference type="InterPro" id="IPR003715">
    <property type="entry name" value="Poly_export_N"/>
</dbReference>
<evidence type="ECO:0000256" key="1">
    <source>
        <dbReference type="ARBA" id="ARBA00004571"/>
    </source>
</evidence>
<keyword evidence="12" id="KW-0564">Palmitate</keyword>
<evidence type="ECO:0000256" key="13">
    <source>
        <dbReference type="ARBA" id="ARBA00023237"/>
    </source>
</evidence>
<evidence type="ECO:0000256" key="10">
    <source>
        <dbReference type="ARBA" id="ARBA00023114"/>
    </source>
</evidence>